<accession>A0AAE0VXB3</accession>
<feature type="region of interest" description="Disordered" evidence="1">
    <location>
        <begin position="131"/>
        <end position="168"/>
    </location>
</feature>
<reference evidence="3" key="3">
    <citation type="submission" date="2023-05" db="EMBL/GenBank/DDBJ databases">
        <authorList>
            <person name="Smith C.H."/>
        </authorList>
    </citation>
    <scope>NUCLEOTIDE SEQUENCE</scope>
    <source>
        <strain evidence="3">CHS0354</strain>
        <tissue evidence="3">Mantle</tissue>
    </source>
</reference>
<name>A0AAE0VXB3_9BIVA</name>
<dbReference type="EMBL" id="JAEAOA010002171">
    <property type="protein sequence ID" value="KAK3593521.1"/>
    <property type="molecule type" value="Genomic_DNA"/>
</dbReference>
<evidence type="ECO:0000313" key="3">
    <source>
        <dbReference type="EMBL" id="KAK3593521.1"/>
    </source>
</evidence>
<feature type="compositionally biased region" description="Basic residues" evidence="1">
    <location>
        <begin position="146"/>
        <end position="168"/>
    </location>
</feature>
<evidence type="ECO:0000259" key="2">
    <source>
        <dbReference type="PROSITE" id="PS00028"/>
    </source>
</evidence>
<sequence length="168" mass="19214">MLTTQVAHEEEINFSSRPKRTRFDGPRHYDLTGEGEKTLELRDVIEVLKAYNDYDGGINCSLCGKLYKSRVCFTKHIWEHSVYWDLFDGAKNHDRVLSIQAALILYSGYQGCVSLGEDPITNLLVTFPNVPGERKDCPGSPDYKKVKPTRTTPKKRTSPLKRKKSFED</sequence>
<organism evidence="3 4">
    <name type="scientific">Potamilus streckersoni</name>
    <dbReference type="NCBI Taxonomy" id="2493646"/>
    <lineage>
        <taxon>Eukaryota</taxon>
        <taxon>Metazoa</taxon>
        <taxon>Spiralia</taxon>
        <taxon>Lophotrochozoa</taxon>
        <taxon>Mollusca</taxon>
        <taxon>Bivalvia</taxon>
        <taxon>Autobranchia</taxon>
        <taxon>Heteroconchia</taxon>
        <taxon>Palaeoheterodonta</taxon>
        <taxon>Unionida</taxon>
        <taxon>Unionoidea</taxon>
        <taxon>Unionidae</taxon>
        <taxon>Ambleminae</taxon>
        <taxon>Lampsilini</taxon>
        <taxon>Potamilus</taxon>
    </lineage>
</organism>
<feature type="compositionally biased region" description="Basic and acidic residues" evidence="1">
    <location>
        <begin position="132"/>
        <end position="145"/>
    </location>
</feature>
<feature type="domain" description="C2H2-type" evidence="2">
    <location>
        <begin position="60"/>
        <end position="80"/>
    </location>
</feature>
<keyword evidence="4" id="KW-1185">Reference proteome</keyword>
<evidence type="ECO:0000313" key="4">
    <source>
        <dbReference type="Proteomes" id="UP001195483"/>
    </source>
</evidence>
<evidence type="ECO:0000256" key="1">
    <source>
        <dbReference type="SAM" id="MobiDB-lite"/>
    </source>
</evidence>
<reference evidence="3" key="2">
    <citation type="journal article" date="2021" name="Genome Biol. Evol.">
        <title>Developing a high-quality reference genome for a parasitic bivalve with doubly uniparental inheritance (Bivalvia: Unionida).</title>
        <authorList>
            <person name="Smith C.H."/>
        </authorList>
    </citation>
    <scope>NUCLEOTIDE SEQUENCE</scope>
    <source>
        <strain evidence="3">CHS0354</strain>
        <tissue evidence="3">Mantle</tissue>
    </source>
</reference>
<comment type="caution">
    <text evidence="3">The sequence shown here is derived from an EMBL/GenBank/DDBJ whole genome shotgun (WGS) entry which is preliminary data.</text>
</comment>
<protein>
    <recommendedName>
        <fullName evidence="2">C2H2-type domain-containing protein</fullName>
    </recommendedName>
</protein>
<reference evidence="3" key="1">
    <citation type="journal article" date="2021" name="Genome Biol. Evol.">
        <title>A High-Quality Reference Genome for a Parasitic Bivalve with Doubly Uniparental Inheritance (Bivalvia: Unionida).</title>
        <authorList>
            <person name="Smith C.H."/>
        </authorList>
    </citation>
    <scope>NUCLEOTIDE SEQUENCE</scope>
    <source>
        <strain evidence="3">CHS0354</strain>
    </source>
</reference>
<dbReference type="PROSITE" id="PS00028">
    <property type="entry name" value="ZINC_FINGER_C2H2_1"/>
    <property type="match status" value="1"/>
</dbReference>
<proteinExistence type="predicted"/>
<gene>
    <name evidence="3" type="ORF">CHS0354_037046</name>
</gene>
<dbReference type="Proteomes" id="UP001195483">
    <property type="component" value="Unassembled WGS sequence"/>
</dbReference>
<dbReference type="InterPro" id="IPR013087">
    <property type="entry name" value="Znf_C2H2_type"/>
</dbReference>
<dbReference type="AlphaFoldDB" id="A0AAE0VXB3"/>